<organism evidence="11 12">
    <name type="scientific">Candidatus Portnoybacteria bacterium CG03_land_8_20_14_0_80_41_10</name>
    <dbReference type="NCBI Taxonomy" id="1974808"/>
    <lineage>
        <taxon>Bacteria</taxon>
        <taxon>Candidatus Portnoyibacteriota</taxon>
    </lineage>
</organism>
<keyword evidence="8" id="KW-0067">ATP-binding</keyword>
<dbReference type="AlphaFoldDB" id="A0A2M7BUI8"/>
<gene>
    <name evidence="11" type="ORF">COS49_01525</name>
</gene>
<dbReference type="GO" id="GO:0046872">
    <property type="term" value="F:metal ion binding"/>
    <property type="evidence" value="ECO:0007669"/>
    <property type="project" value="UniProtKB-KW"/>
</dbReference>
<dbReference type="GO" id="GO:0005524">
    <property type="term" value="F:ATP binding"/>
    <property type="evidence" value="ECO:0007669"/>
    <property type="project" value="UniProtKB-KW"/>
</dbReference>
<keyword evidence="6" id="KW-0479">Metal-binding</keyword>
<evidence type="ECO:0000256" key="7">
    <source>
        <dbReference type="ARBA" id="ARBA00022741"/>
    </source>
</evidence>
<dbReference type="GO" id="GO:0005737">
    <property type="term" value="C:cytoplasm"/>
    <property type="evidence" value="ECO:0007669"/>
    <property type="project" value="UniProtKB-SubCell"/>
</dbReference>
<evidence type="ECO:0000256" key="6">
    <source>
        <dbReference type="ARBA" id="ARBA00022723"/>
    </source>
</evidence>
<evidence type="ECO:0000256" key="2">
    <source>
        <dbReference type="ARBA" id="ARBA00007599"/>
    </source>
</evidence>
<evidence type="ECO:0000256" key="4">
    <source>
        <dbReference type="ARBA" id="ARBA00022490"/>
    </source>
</evidence>
<dbReference type="Proteomes" id="UP000229894">
    <property type="component" value="Unassembled WGS sequence"/>
</dbReference>
<evidence type="ECO:0000256" key="10">
    <source>
        <dbReference type="ARBA" id="ARBA00032441"/>
    </source>
</evidence>
<dbReference type="GO" id="GO:0016740">
    <property type="term" value="F:transferase activity"/>
    <property type="evidence" value="ECO:0007669"/>
    <property type="project" value="UniProtKB-KW"/>
</dbReference>
<dbReference type="InterPro" id="IPR027417">
    <property type="entry name" value="P-loop_NTPase"/>
</dbReference>
<comment type="similarity">
    <text evidence="2">Belongs to the TsaE family.</text>
</comment>
<dbReference type="PANTHER" id="PTHR33540">
    <property type="entry name" value="TRNA THREONYLCARBAMOYLADENOSINE BIOSYNTHESIS PROTEIN TSAE"/>
    <property type="match status" value="1"/>
</dbReference>
<keyword evidence="7" id="KW-0547">Nucleotide-binding</keyword>
<comment type="caution">
    <text evidence="11">The sequence shown here is derived from an EMBL/GenBank/DDBJ whole genome shotgun (WGS) entry which is preliminary data.</text>
</comment>
<evidence type="ECO:0000256" key="3">
    <source>
        <dbReference type="ARBA" id="ARBA00019010"/>
    </source>
</evidence>
<evidence type="ECO:0000313" key="11">
    <source>
        <dbReference type="EMBL" id="PIV10242.1"/>
    </source>
</evidence>
<evidence type="ECO:0000256" key="1">
    <source>
        <dbReference type="ARBA" id="ARBA00004496"/>
    </source>
</evidence>
<dbReference type="InterPro" id="IPR003442">
    <property type="entry name" value="T6A_TsaE"/>
</dbReference>
<dbReference type="Pfam" id="PF02367">
    <property type="entry name" value="TsaE"/>
    <property type="match status" value="1"/>
</dbReference>
<evidence type="ECO:0000313" key="12">
    <source>
        <dbReference type="Proteomes" id="UP000229894"/>
    </source>
</evidence>
<dbReference type="GO" id="GO:0002949">
    <property type="term" value="P:tRNA threonylcarbamoyladenosine modification"/>
    <property type="evidence" value="ECO:0007669"/>
    <property type="project" value="InterPro"/>
</dbReference>
<proteinExistence type="inferred from homology"/>
<comment type="subcellular location">
    <subcellularLocation>
        <location evidence="1">Cytoplasm</location>
    </subcellularLocation>
</comment>
<accession>A0A2M7BUI8</accession>
<evidence type="ECO:0000256" key="9">
    <source>
        <dbReference type="ARBA" id="ARBA00022842"/>
    </source>
</evidence>
<protein>
    <recommendedName>
        <fullName evidence="3">tRNA threonylcarbamoyladenosine biosynthesis protein TsaE</fullName>
    </recommendedName>
    <alternativeName>
        <fullName evidence="10">t(6)A37 threonylcarbamoyladenosine biosynthesis protein TsaE</fullName>
    </alternativeName>
</protein>
<keyword evidence="9" id="KW-0460">Magnesium</keyword>
<dbReference type="PANTHER" id="PTHR33540:SF2">
    <property type="entry name" value="TRNA THREONYLCARBAMOYLADENOSINE BIOSYNTHESIS PROTEIN TSAE"/>
    <property type="match status" value="1"/>
</dbReference>
<keyword evidence="11" id="KW-0808">Transferase</keyword>
<dbReference type="EMBL" id="PEUX01000033">
    <property type="protein sequence ID" value="PIV10242.1"/>
    <property type="molecule type" value="Genomic_DNA"/>
</dbReference>
<name>A0A2M7BUI8_9BACT</name>
<evidence type="ECO:0000256" key="8">
    <source>
        <dbReference type="ARBA" id="ARBA00022840"/>
    </source>
</evidence>
<keyword evidence="5" id="KW-0819">tRNA processing</keyword>
<dbReference type="Gene3D" id="3.40.50.300">
    <property type="entry name" value="P-loop containing nucleotide triphosphate hydrolases"/>
    <property type="match status" value="1"/>
</dbReference>
<dbReference type="NCBIfam" id="TIGR00150">
    <property type="entry name" value="T6A_YjeE"/>
    <property type="match status" value="1"/>
</dbReference>
<sequence>MNYLEAITESAQETQKMGQILAKKIIKSKAKTKKALIIGLTGELGSGKTTFVQGLAQGLAIKERITSPTFVIFKKFSLSRPAPFKYFYHIDCYRLRGSHDLIDLGFLEIINQPDNLVIIEWAEKARKILPANVSWLRFEHLAEDRRRIIYENLDSY</sequence>
<evidence type="ECO:0000256" key="5">
    <source>
        <dbReference type="ARBA" id="ARBA00022694"/>
    </source>
</evidence>
<dbReference type="SUPFAM" id="SSF52540">
    <property type="entry name" value="P-loop containing nucleoside triphosphate hydrolases"/>
    <property type="match status" value="1"/>
</dbReference>
<reference evidence="12" key="1">
    <citation type="submission" date="2017-09" db="EMBL/GenBank/DDBJ databases">
        <title>Depth-based differentiation of microbial function through sediment-hosted aquifers and enrichment of novel symbionts in the deep terrestrial subsurface.</title>
        <authorList>
            <person name="Probst A.J."/>
            <person name="Ladd B."/>
            <person name="Jarett J.K."/>
            <person name="Geller-Mcgrath D.E."/>
            <person name="Sieber C.M.K."/>
            <person name="Emerson J.B."/>
            <person name="Anantharaman K."/>
            <person name="Thomas B.C."/>
            <person name="Malmstrom R."/>
            <person name="Stieglmeier M."/>
            <person name="Klingl A."/>
            <person name="Woyke T."/>
            <person name="Ryan C.M."/>
            <person name="Banfield J.F."/>
        </authorList>
    </citation>
    <scope>NUCLEOTIDE SEQUENCE [LARGE SCALE GENOMIC DNA]</scope>
</reference>
<keyword evidence="4" id="KW-0963">Cytoplasm</keyword>